<dbReference type="WBParaSite" id="nRc.2.0.1.t36165-RA">
    <property type="protein sequence ID" value="nRc.2.0.1.t36165-RA"/>
    <property type="gene ID" value="nRc.2.0.1.g36165"/>
</dbReference>
<name>A0A915KCR3_ROMCU</name>
<evidence type="ECO:0000313" key="2">
    <source>
        <dbReference type="WBParaSite" id="nRc.2.0.1.t36165-RA"/>
    </source>
</evidence>
<dbReference type="AlphaFoldDB" id="A0A915KCR3"/>
<protein>
    <submittedName>
        <fullName evidence="2">Uncharacterized protein</fullName>
    </submittedName>
</protein>
<proteinExistence type="predicted"/>
<reference evidence="2" key="1">
    <citation type="submission" date="2022-11" db="UniProtKB">
        <authorList>
            <consortium name="WormBaseParasite"/>
        </authorList>
    </citation>
    <scope>IDENTIFICATION</scope>
</reference>
<keyword evidence="1" id="KW-1185">Reference proteome</keyword>
<dbReference type="Proteomes" id="UP000887565">
    <property type="component" value="Unplaced"/>
</dbReference>
<organism evidence="1 2">
    <name type="scientific">Romanomermis culicivorax</name>
    <name type="common">Nematode worm</name>
    <dbReference type="NCBI Taxonomy" id="13658"/>
    <lineage>
        <taxon>Eukaryota</taxon>
        <taxon>Metazoa</taxon>
        <taxon>Ecdysozoa</taxon>
        <taxon>Nematoda</taxon>
        <taxon>Enoplea</taxon>
        <taxon>Dorylaimia</taxon>
        <taxon>Mermithida</taxon>
        <taxon>Mermithoidea</taxon>
        <taxon>Mermithidae</taxon>
        <taxon>Romanomermis</taxon>
    </lineage>
</organism>
<sequence>MLTQPEMHWVRDTDQVVRPGSGTVDQYVTNFKALTAAAAVVSAPAPLPALPPPPPKYALQVTLNPSTIPKTTGDVSIVASY</sequence>
<accession>A0A915KCR3</accession>
<evidence type="ECO:0000313" key="1">
    <source>
        <dbReference type="Proteomes" id="UP000887565"/>
    </source>
</evidence>